<sequence>ILYGRVFVLLKIHYTITSKNIFYITYTINLIFILKIVNFFLYKHVYNFVYIFY</sequence>
<feature type="transmembrane region" description="Helical" evidence="1">
    <location>
        <begin position="21"/>
        <end position="42"/>
    </location>
</feature>
<reference evidence="2 3" key="2">
    <citation type="journal article" date="2018" name="New Phytol.">
        <title>High intraspecific genome diversity in the model arbuscular mycorrhizal symbiont Rhizophagus irregularis.</title>
        <authorList>
            <person name="Chen E.C.H."/>
            <person name="Morin E."/>
            <person name="Beaudet D."/>
            <person name="Noel J."/>
            <person name="Yildirir G."/>
            <person name="Ndikumana S."/>
            <person name="Charron P."/>
            <person name="St-Onge C."/>
            <person name="Giorgi J."/>
            <person name="Kruger M."/>
            <person name="Marton T."/>
            <person name="Ropars J."/>
            <person name="Grigoriev I.V."/>
            <person name="Hainaut M."/>
            <person name="Henrissat B."/>
            <person name="Roux C."/>
            <person name="Martin F."/>
            <person name="Corradi N."/>
        </authorList>
    </citation>
    <scope>NUCLEOTIDE SEQUENCE [LARGE SCALE GENOMIC DNA]</scope>
    <source>
        <strain evidence="2 3">DAOM 197198</strain>
    </source>
</reference>
<feature type="non-terminal residue" evidence="2">
    <location>
        <position position="1"/>
    </location>
</feature>
<evidence type="ECO:0000313" key="2">
    <source>
        <dbReference type="EMBL" id="POG78363.1"/>
    </source>
</evidence>
<keyword evidence="1" id="KW-0812">Transmembrane</keyword>
<keyword evidence="3" id="KW-1185">Reference proteome</keyword>
<dbReference type="EMBL" id="AUPC02000033">
    <property type="protein sequence ID" value="POG78363.1"/>
    <property type="molecule type" value="Genomic_DNA"/>
</dbReference>
<reference evidence="2 3" key="1">
    <citation type="journal article" date="2013" name="Proc. Natl. Acad. Sci. U.S.A.">
        <title>Genome of an arbuscular mycorrhizal fungus provides insight into the oldest plant symbiosis.</title>
        <authorList>
            <person name="Tisserant E."/>
            <person name="Malbreil M."/>
            <person name="Kuo A."/>
            <person name="Kohler A."/>
            <person name="Symeonidi A."/>
            <person name="Balestrini R."/>
            <person name="Charron P."/>
            <person name="Duensing N."/>
            <person name="Frei Dit Frey N."/>
            <person name="Gianinazzi-Pearson V."/>
            <person name="Gilbert L.B."/>
            <person name="Handa Y."/>
            <person name="Herr J.R."/>
            <person name="Hijri M."/>
            <person name="Koul R."/>
            <person name="Kawaguchi M."/>
            <person name="Krajinski F."/>
            <person name="Lammers P.J."/>
            <person name="Masclaux F.G."/>
            <person name="Murat C."/>
            <person name="Morin E."/>
            <person name="Ndikumana S."/>
            <person name="Pagni M."/>
            <person name="Petitpierre D."/>
            <person name="Requena N."/>
            <person name="Rosikiewicz P."/>
            <person name="Riley R."/>
            <person name="Saito K."/>
            <person name="San Clemente H."/>
            <person name="Shapiro H."/>
            <person name="van Tuinen D."/>
            <person name="Becard G."/>
            <person name="Bonfante P."/>
            <person name="Paszkowski U."/>
            <person name="Shachar-Hill Y.Y."/>
            <person name="Tuskan G.A."/>
            <person name="Young P.W."/>
            <person name="Sanders I.R."/>
            <person name="Henrissat B."/>
            <person name="Rensing S.A."/>
            <person name="Grigoriev I.V."/>
            <person name="Corradi N."/>
            <person name="Roux C."/>
            <person name="Martin F."/>
        </authorList>
    </citation>
    <scope>NUCLEOTIDE SEQUENCE [LARGE SCALE GENOMIC DNA]</scope>
    <source>
        <strain evidence="2 3">DAOM 197198</strain>
    </source>
</reference>
<protein>
    <submittedName>
        <fullName evidence="2">Uncharacterized protein</fullName>
    </submittedName>
</protein>
<keyword evidence="1" id="KW-0472">Membrane</keyword>
<name>A0A2P4QL49_RHIID</name>
<evidence type="ECO:0000256" key="1">
    <source>
        <dbReference type="SAM" id="Phobius"/>
    </source>
</evidence>
<gene>
    <name evidence="2" type="ORF">GLOIN_2v1538659</name>
</gene>
<organism evidence="2 3">
    <name type="scientific">Rhizophagus irregularis (strain DAOM 181602 / DAOM 197198 / MUCL 43194)</name>
    <name type="common">Arbuscular mycorrhizal fungus</name>
    <name type="synonym">Glomus intraradices</name>
    <dbReference type="NCBI Taxonomy" id="747089"/>
    <lineage>
        <taxon>Eukaryota</taxon>
        <taxon>Fungi</taxon>
        <taxon>Fungi incertae sedis</taxon>
        <taxon>Mucoromycota</taxon>
        <taxon>Glomeromycotina</taxon>
        <taxon>Glomeromycetes</taxon>
        <taxon>Glomerales</taxon>
        <taxon>Glomeraceae</taxon>
        <taxon>Rhizophagus</taxon>
    </lineage>
</organism>
<accession>A0A2P4QL49</accession>
<keyword evidence="1" id="KW-1133">Transmembrane helix</keyword>
<evidence type="ECO:0000313" key="3">
    <source>
        <dbReference type="Proteomes" id="UP000018888"/>
    </source>
</evidence>
<dbReference type="AlphaFoldDB" id="A0A2P4QL49"/>
<comment type="caution">
    <text evidence="2">The sequence shown here is derived from an EMBL/GenBank/DDBJ whole genome shotgun (WGS) entry which is preliminary data.</text>
</comment>
<proteinExistence type="predicted"/>
<dbReference type="Proteomes" id="UP000018888">
    <property type="component" value="Unassembled WGS sequence"/>
</dbReference>